<dbReference type="PROSITE" id="PS50292">
    <property type="entry name" value="PEROXIDASE_3"/>
    <property type="match status" value="1"/>
</dbReference>
<feature type="binding site" description="axial binding residue" evidence="5">
    <location>
        <position position="364"/>
    </location>
    <ligand>
        <name>heme b</name>
        <dbReference type="ChEBI" id="CHEBI:60344"/>
    </ligand>
    <ligandPart>
        <name>Fe</name>
        <dbReference type="ChEBI" id="CHEBI:18248"/>
    </ligandPart>
</feature>
<dbReference type="Gene3D" id="1.10.640.10">
    <property type="entry name" value="Haem peroxidase domain superfamily, animal type"/>
    <property type="match status" value="1"/>
</dbReference>
<name>R7TEM1_CAPTE</name>
<dbReference type="SUPFAM" id="SSF48113">
    <property type="entry name" value="Heme-dependent peroxidases"/>
    <property type="match status" value="1"/>
</dbReference>
<dbReference type="GO" id="GO:0006979">
    <property type="term" value="P:response to oxidative stress"/>
    <property type="evidence" value="ECO:0007669"/>
    <property type="project" value="InterPro"/>
</dbReference>
<accession>R7TEM1</accession>
<evidence type="ECO:0000313" key="6">
    <source>
        <dbReference type="EMBL" id="ELT89922.1"/>
    </source>
</evidence>
<dbReference type="GO" id="GO:0046872">
    <property type="term" value="F:metal ion binding"/>
    <property type="evidence" value="ECO:0007669"/>
    <property type="project" value="UniProtKB-KW"/>
</dbReference>
<evidence type="ECO:0000256" key="3">
    <source>
        <dbReference type="ARBA" id="ARBA00022729"/>
    </source>
</evidence>
<dbReference type="STRING" id="283909.R7TEM1"/>
<evidence type="ECO:0000313" key="8">
    <source>
        <dbReference type="Proteomes" id="UP000014760"/>
    </source>
</evidence>
<dbReference type="Proteomes" id="UP000014760">
    <property type="component" value="Unassembled WGS sequence"/>
</dbReference>
<dbReference type="OrthoDB" id="823504at2759"/>
<dbReference type="EMBL" id="KB311121">
    <property type="protein sequence ID" value="ELT89922.1"/>
    <property type="molecule type" value="Genomic_DNA"/>
</dbReference>
<keyword evidence="3" id="KW-0732">Signal</keyword>
<evidence type="ECO:0000256" key="5">
    <source>
        <dbReference type="PIRSR" id="PIRSR619791-2"/>
    </source>
</evidence>
<dbReference type="CDD" id="cd09823">
    <property type="entry name" value="peroxinectin_like"/>
    <property type="match status" value="1"/>
</dbReference>
<dbReference type="PRINTS" id="PR00457">
    <property type="entry name" value="ANPEROXIDASE"/>
</dbReference>
<keyword evidence="5" id="KW-0349">Heme</keyword>
<evidence type="ECO:0000256" key="2">
    <source>
        <dbReference type="ARBA" id="ARBA00022525"/>
    </source>
</evidence>
<dbReference type="InterPro" id="IPR010255">
    <property type="entry name" value="Haem_peroxidase_sf"/>
</dbReference>
<keyword evidence="2" id="KW-0964">Secreted</keyword>
<keyword evidence="5" id="KW-0479">Metal-binding</keyword>
<protein>
    <recommendedName>
        <fullName evidence="9">Chorion peroxidase</fullName>
    </recommendedName>
</protein>
<keyword evidence="4" id="KW-0325">Glycoprotein</keyword>
<reference evidence="6 8" key="2">
    <citation type="journal article" date="2013" name="Nature">
        <title>Insights into bilaterian evolution from three spiralian genomes.</title>
        <authorList>
            <person name="Simakov O."/>
            <person name="Marletaz F."/>
            <person name="Cho S.J."/>
            <person name="Edsinger-Gonzales E."/>
            <person name="Havlak P."/>
            <person name="Hellsten U."/>
            <person name="Kuo D.H."/>
            <person name="Larsson T."/>
            <person name="Lv J."/>
            <person name="Arendt D."/>
            <person name="Savage R."/>
            <person name="Osoegawa K."/>
            <person name="de Jong P."/>
            <person name="Grimwood J."/>
            <person name="Chapman J.A."/>
            <person name="Shapiro H."/>
            <person name="Aerts A."/>
            <person name="Otillar R.P."/>
            <person name="Terry A.Y."/>
            <person name="Boore J.L."/>
            <person name="Grigoriev I.V."/>
            <person name="Lindberg D.R."/>
            <person name="Seaver E.C."/>
            <person name="Weisblat D.A."/>
            <person name="Putnam N.H."/>
            <person name="Rokhsar D.S."/>
        </authorList>
    </citation>
    <scope>NUCLEOTIDE SEQUENCE</scope>
    <source>
        <strain evidence="6 8">I ESC-2004</strain>
    </source>
</reference>
<dbReference type="PANTHER" id="PTHR11475:SF4">
    <property type="entry name" value="CHORION PEROXIDASE"/>
    <property type="match status" value="1"/>
</dbReference>
<keyword evidence="8" id="KW-1185">Reference proteome</keyword>
<dbReference type="InterPro" id="IPR019791">
    <property type="entry name" value="Haem_peroxidase_animal"/>
</dbReference>
<keyword evidence="5" id="KW-0408">Iron</keyword>
<dbReference type="EnsemblMetazoa" id="CapteT146425">
    <property type="protein sequence ID" value="CapteP146425"/>
    <property type="gene ID" value="CapteG146425"/>
</dbReference>
<dbReference type="HOGENOM" id="CLU_006087_2_2_1"/>
<dbReference type="GO" id="GO:0005576">
    <property type="term" value="C:extracellular region"/>
    <property type="evidence" value="ECO:0007669"/>
    <property type="project" value="UniProtKB-SubCell"/>
</dbReference>
<sequence>MARSPPFLKANPHVVGADTLPPKPEVDTCPYASQVVCDASHIYRSYDGKCNNMQSPYWGSSHYPLARFLNPNYADAIDVPRKGPTGYSLPSPRLVSSTIHWDVDIPHHTHTLMLMQFGQFLDHDISRTAISKLNMDPNSGHGLENQECLPIEVPRNDSIYGRDPCLMFVRSQQAPNPNCKIGPREQLNQVTSHLDCSHIYGSSLKEANDLRDFSDRRGRLKTTPHPAGRRYKEMLPQDPQFKDCKGDNHTILCFKAGDGRVNEFMGLATHHLLWMREHNRVEESLHRMNPHWNGEKLYQETRRLVGAMWQNVIYAEFLPILLGPTIMERYGLYLKDRGYWNGYDQTVNPSCSNSFATAAMRFGHSLIQGMLNTRNVDYSFREAIPVSTMFRRPHMMYFPPQVGTDAIMRGFLTQNSQSMDSFISAEVTSHLFAEHPPKGFGEDLASLNMQRAREHGIPGYNFYREWCGLPKAYTWADLSNELPSRSSYYSQYSRHVDDIDLFPAGISEFAYPGSLLGPTFSCIIASQYRNFKYGDRFWFENAQHNPYPFTQAQMREIRKSSVAKVICNNADSITHLQPKVMLHPRSRVLKNLR</sequence>
<evidence type="ECO:0000313" key="7">
    <source>
        <dbReference type="EnsemblMetazoa" id="CapteP146425"/>
    </source>
</evidence>
<reference evidence="7" key="3">
    <citation type="submission" date="2015-06" db="UniProtKB">
        <authorList>
            <consortium name="EnsemblMetazoa"/>
        </authorList>
    </citation>
    <scope>IDENTIFICATION</scope>
</reference>
<proteinExistence type="predicted"/>
<dbReference type="Pfam" id="PF03098">
    <property type="entry name" value="An_peroxidase"/>
    <property type="match status" value="1"/>
</dbReference>
<dbReference type="EMBL" id="AMQN01014634">
    <property type="status" value="NOT_ANNOTATED_CDS"/>
    <property type="molecule type" value="Genomic_DNA"/>
</dbReference>
<dbReference type="GO" id="GO:0020037">
    <property type="term" value="F:heme binding"/>
    <property type="evidence" value="ECO:0007669"/>
    <property type="project" value="InterPro"/>
</dbReference>
<dbReference type="FunFam" id="1.10.640.10:FF:000003">
    <property type="entry name" value="chorion peroxidase"/>
    <property type="match status" value="1"/>
</dbReference>
<dbReference type="OMA" id="WREEKSH"/>
<evidence type="ECO:0000256" key="1">
    <source>
        <dbReference type="ARBA" id="ARBA00004613"/>
    </source>
</evidence>
<dbReference type="PANTHER" id="PTHR11475">
    <property type="entry name" value="OXIDASE/PEROXIDASE"/>
    <property type="match status" value="1"/>
</dbReference>
<comment type="subcellular location">
    <subcellularLocation>
        <location evidence="1">Secreted</location>
    </subcellularLocation>
</comment>
<evidence type="ECO:0000256" key="4">
    <source>
        <dbReference type="ARBA" id="ARBA00023180"/>
    </source>
</evidence>
<dbReference type="GO" id="GO:0004601">
    <property type="term" value="F:peroxidase activity"/>
    <property type="evidence" value="ECO:0007669"/>
    <property type="project" value="InterPro"/>
</dbReference>
<reference evidence="8" key="1">
    <citation type="submission" date="2012-12" db="EMBL/GenBank/DDBJ databases">
        <authorList>
            <person name="Hellsten U."/>
            <person name="Grimwood J."/>
            <person name="Chapman J.A."/>
            <person name="Shapiro H."/>
            <person name="Aerts A."/>
            <person name="Otillar R.P."/>
            <person name="Terry A.Y."/>
            <person name="Boore J.L."/>
            <person name="Simakov O."/>
            <person name="Marletaz F."/>
            <person name="Cho S.-J."/>
            <person name="Edsinger-Gonzales E."/>
            <person name="Havlak P."/>
            <person name="Kuo D.-H."/>
            <person name="Larsson T."/>
            <person name="Lv J."/>
            <person name="Arendt D."/>
            <person name="Savage R."/>
            <person name="Osoegawa K."/>
            <person name="de Jong P."/>
            <person name="Lindberg D.R."/>
            <person name="Seaver E.C."/>
            <person name="Weisblat D.A."/>
            <person name="Putnam N.H."/>
            <person name="Grigoriev I.V."/>
            <person name="Rokhsar D.S."/>
        </authorList>
    </citation>
    <scope>NUCLEOTIDE SEQUENCE</scope>
    <source>
        <strain evidence="8">I ESC-2004</strain>
    </source>
</reference>
<dbReference type="AlphaFoldDB" id="R7TEM1"/>
<evidence type="ECO:0008006" key="9">
    <source>
        <dbReference type="Google" id="ProtNLM"/>
    </source>
</evidence>
<gene>
    <name evidence="6" type="ORF">CAPTEDRAFT_146425</name>
</gene>
<dbReference type="InterPro" id="IPR037120">
    <property type="entry name" value="Haem_peroxidase_sf_animal"/>
</dbReference>
<dbReference type="FunCoup" id="R7TEM1">
    <property type="interactions" value="14"/>
</dbReference>
<organism evidence="6">
    <name type="scientific">Capitella teleta</name>
    <name type="common">Polychaete worm</name>
    <dbReference type="NCBI Taxonomy" id="283909"/>
    <lineage>
        <taxon>Eukaryota</taxon>
        <taxon>Metazoa</taxon>
        <taxon>Spiralia</taxon>
        <taxon>Lophotrochozoa</taxon>
        <taxon>Annelida</taxon>
        <taxon>Polychaeta</taxon>
        <taxon>Sedentaria</taxon>
        <taxon>Scolecida</taxon>
        <taxon>Capitellidae</taxon>
        <taxon>Capitella</taxon>
    </lineage>
</organism>